<accession>A0A936ZQC4</accession>
<dbReference type="Proteomes" id="UP000613011">
    <property type="component" value="Unassembled WGS sequence"/>
</dbReference>
<dbReference type="Pfam" id="PF00355">
    <property type="entry name" value="Rieske"/>
    <property type="match status" value="1"/>
</dbReference>
<name>A0A936ZQC4_9BURK</name>
<dbReference type="SUPFAM" id="SSF50022">
    <property type="entry name" value="ISP domain"/>
    <property type="match status" value="1"/>
</dbReference>
<proteinExistence type="predicted"/>
<dbReference type="GO" id="GO:0046872">
    <property type="term" value="F:metal ion binding"/>
    <property type="evidence" value="ECO:0007669"/>
    <property type="project" value="UniProtKB-KW"/>
</dbReference>
<dbReference type="Gene3D" id="2.102.10.10">
    <property type="entry name" value="Rieske [2Fe-2S] iron-sulphur domain"/>
    <property type="match status" value="1"/>
</dbReference>
<reference evidence="7" key="1">
    <citation type="submission" date="2021-01" db="EMBL/GenBank/DDBJ databases">
        <title>Ramlibacter sp. strain AW1 16S ribosomal RNA gene Genome sequencing and assembly.</title>
        <authorList>
            <person name="Kang M."/>
        </authorList>
    </citation>
    <scope>NUCLEOTIDE SEQUENCE</scope>
    <source>
        <strain evidence="7">AW1</strain>
    </source>
</reference>
<sequence length="360" mass="40061">MHEFIRNAWYPLAWNRDVDRSLVSRRVIGEDLVVYRTSDGQVAALRDVCPHRLLPLSKGRLRDDDAIECGYHGVTFDSRGACVRVPLQEKPPAAMRVRAYPTHQSMGMWWVWMGEPEKADTSKVFSLPQYSAAGWSYVEGDSLHMKANYLNLADNLCDPTHVAFVHLTTLSNVQSGDIPVHFDSKGSEVVTWRWVMDSPLIPIFQGLKAFDGNVDRWHFYHYLAPCVAYIDFGSALTGTGAPDGNRGDCIQMFACHFITPVDHDTCVQHWLCIKNIPADAGQDRKLIEGLRMAFNEDKRILEAIQENEAKLPDVKPVKIALDASNTRMRRIVDQMLAAEAAEAAVAVPAAATPAATAVAA</sequence>
<keyword evidence="8" id="KW-1185">Reference proteome</keyword>
<keyword evidence="1" id="KW-0001">2Fe-2S</keyword>
<dbReference type="GO" id="GO:0051537">
    <property type="term" value="F:2 iron, 2 sulfur cluster binding"/>
    <property type="evidence" value="ECO:0007669"/>
    <property type="project" value="UniProtKB-KW"/>
</dbReference>
<dbReference type="Gene3D" id="3.90.380.10">
    <property type="entry name" value="Naphthalene 1,2-dioxygenase Alpha Subunit, Chain A, domain 1"/>
    <property type="match status" value="1"/>
</dbReference>
<keyword evidence="2" id="KW-0479">Metal-binding</keyword>
<keyword evidence="5" id="KW-0411">Iron-sulfur</keyword>
<keyword evidence="4" id="KW-0408">Iron</keyword>
<evidence type="ECO:0000313" key="8">
    <source>
        <dbReference type="Proteomes" id="UP000613011"/>
    </source>
</evidence>
<dbReference type="GO" id="GO:0051213">
    <property type="term" value="F:dioxygenase activity"/>
    <property type="evidence" value="ECO:0007669"/>
    <property type="project" value="UniProtKB-KW"/>
</dbReference>
<dbReference type="AlphaFoldDB" id="A0A936ZQC4"/>
<keyword evidence="7" id="KW-0223">Dioxygenase</keyword>
<evidence type="ECO:0000256" key="5">
    <source>
        <dbReference type="ARBA" id="ARBA00023014"/>
    </source>
</evidence>
<dbReference type="EMBL" id="JAEQNA010000005">
    <property type="protein sequence ID" value="MBL0421630.1"/>
    <property type="molecule type" value="Genomic_DNA"/>
</dbReference>
<dbReference type="PANTHER" id="PTHR21266">
    <property type="entry name" value="IRON-SULFUR DOMAIN CONTAINING PROTEIN"/>
    <property type="match status" value="1"/>
</dbReference>
<dbReference type="PANTHER" id="PTHR21266:SF60">
    <property type="entry name" value="3-KETOSTEROID-9-ALPHA-MONOOXYGENASE, OXYGENASE COMPONENT"/>
    <property type="match status" value="1"/>
</dbReference>
<evidence type="ECO:0000256" key="3">
    <source>
        <dbReference type="ARBA" id="ARBA00023002"/>
    </source>
</evidence>
<dbReference type="Pfam" id="PF19112">
    <property type="entry name" value="VanA_C"/>
    <property type="match status" value="1"/>
</dbReference>
<dbReference type="CDD" id="cd08878">
    <property type="entry name" value="RHO_alpha_C_DMO-like"/>
    <property type="match status" value="1"/>
</dbReference>
<dbReference type="InterPro" id="IPR036922">
    <property type="entry name" value="Rieske_2Fe-2S_sf"/>
</dbReference>
<gene>
    <name evidence="7" type="ORF">JI739_14835</name>
</gene>
<dbReference type="InterPro" id="IPR050584">
    <property type="entry name" value="Cholesterol_7-desaturase"/>
</dbReference>
<dbReference type="InterPro" id="IPR044043">
    <property type="entry name" value="VanA_C_cat"/>
</dbReference>
<evidence type="ECO:0000259" key="6">
    <source>
        <dbReference type="PROSITE" id="PS51296"/>
    </source>
</evidence>
<evidence type="ECO:0000256" key="1">
    <source>
        <dbReference type="ARBA" id="ARBA00022714"/>
    </source>
</evidence>
<dbReference type="SUPFAM" id="SSF55961">
    <property type="entry name" value="Bet v1-like"/>
    <property type="match status" value="1"/>
</dbReference>
<evidence type="ECO:0000256" key="4">
    <source>
        <dbReference type="ARBA" id="ARBA00023004"/>
    </source>
</evidence>
<dbReference type="RefSeq" id="WP_201684700.1">
    <property type="nucleotide sequence ID" value="NZ_JAEQNA010000005.1"/>
</dbReference>
<evidence type="ECO:0000256" key="2">
    <source>
        <dbReference type="ARBA" id="ARBA00022723"/>
    </source>
</evidence>
<dbReference type="PROSITE" id="PS51296">
    <property type="entry name" value="RIESKE"/>
    <property type="match status" value="1"/>
</dbReference>
<comment type="caution">
    <text evidence="7">The sequence shown here is derived from an EMBL/GenBank/DDBJ whole genome shotgun (WGS) entry which is preliminary data.</text>
</comment>
<protein>
    <submittedName>
        <fullName evidence="7">Aromatic ring-hydroxylating dioxygenase subunit alpha</fullName>
    </submittedName>
</protein>
<feature type="domain" description="Rieske" evidence="6">
    <location>
        <begin position="9"/>
        <end position="111"/>
    </location>
</feature>
<keyword evidence="3" id="KW-0560">Oxidoreductase</keyword>
<evidence type="ECO:0000313" key="7">
    <source>
        <dbReference type="EMBL" id="MBL0421630.1"/>
    </source>
</evidence>
<dbReference type="InterPro" id="IPR017941">
    <property type="entry name" value="Rieske_2Fe-2S"/>
</dbReference>
<organism evidence="7 8">
    <name type="scientific">Ramlibacter aurantiacus</name>
    <dbReference type="NCBI Taxonomy" id="2801330"/>
    <lineage>
        <taxon>Bacteria</taxon>
        <taxon>Pseudomonadati</taxon>
        <taxon>Pseudomonadota</taxon>
        <taxon>Betaproteobacteria</taxon>
        <taxon>Burkholderiales</taxon>
        <taxon>Comamonadaceae</taxon>
        <taxon>Ramlibacter</taxon>
    </lineage>
</organism>